<keyword evidence="1" id="KW-0472">Membrane</keyword>
<feature type="transmembrane region" description="Helical" evidence="1">
    <location>
        <begin position="156"/>
        <end position="176"/>
    </location>
</feature>
<comment type="caution">
    <text evidence="2">The sequence shown here is derived from an EMBL/GenBank/DDBJ whole genome shotgun (WGS) entry which is preliminary data.</text>
</comment>
<name>A0ABQ1KKS0_9RHOB</name>
<feature type="transmembrane region" description="Helical" evidence="1">
    <location>
        <begin position="64"/>
        <end position="83"/>
    </location>
</feature>
<keyword evidence="1" id="KW-1133">Transmembrane helix</keyword>
<protein>
    <recommendedName>
        <fullName evidence="4">DUF1772 domain-containing protein</fullName>
    </recommendedName>
</protein>
<accession>A0ABQ1KKS0</accession>
<evidence type="ECO:0000256" key="1">
    <source>
        <dbReference type="SAM" id="Phobius"/>
    </source>
</evidence>
<keyword evidence="1" id="KW-0812">Transmembrane</keyword>
<dbReference type="Proteomes" id="UP000645462">
    <property type="component" value="Unassembled WGS sequence"/>
</dbReference>
<evidence type="ECO:0008006" key="4">
    <source>
        <dbReference type="Google" id="ProtNLM"/>
    </source>
</evidence>
<evidence type="ECO:0000313" key="3">
    <source>
        <dbReference type="Proteomes" id="UP000645462"/>
    </source>
</evidence>
<feature type="transmembrane region" description="Helical" evidence="1">
    <location>
        <begin position="21"/>
        <end position="44"/>
    </location>
</feature>
<keyword evidence="3" id="KW-1185">Reference proteome</keyword>
<proteinExistence type="predicted"/>
<organism evidence="2 3">
    <name type="scientific">Marivita lacus</name>
    <dbReference type="NCBI Taxonomy" id="1323742"/>
    <lineage>
        <taxon>Bacteria</taxon>
        <taxon>Pseudomonadati</taxon>
        <taxon>Pseudomonadota</taxon>
        <taxon>Alphaproteobacteria</taxon>
        <taxon>Rhodobacterales</taxon>
        <taxon>Roseobacteraceae</taxon>
        <taxon>Marivita</taxon>
    </lineage>
</organism>
<feature type="transmembrane region" description="Helical" evidence="1">
    <location>
        <begin position="95"/>
        <end position="115"/>
    </location>
</feature>
<gene>
    <name evidence="2" type="ORF">GCM10011363_16660</name>
</gene>
<reference evidence="3" key="1">
    <citation type="journal article" date="2019" name="Int. J. Syst. Evol. Microbiol.">
        <title>The Global Catalogue of Microorganisms (GCM) 10K type strain sequencing project: providing services to taxonomists for standard genome sequencing and annotation.</title>
        <authorList>
            <consortium name="The Broad Institute Genomics Platform"/>
            <consortium name="The Broad Institute Genome Sequencing Center for Infectious Disease"/>
            <person name="Wu L."/>
            <person name="Ma J."/>
        </authorList>
    </citation>
    <scope>NUCLEOTIDE SEQUENCE [LARGE SCALE GENOMIC DNA]</scope>
    <source>
        <strain evidence="3">CGMCC 1.12478</strain>
    </source>
</reference>
<evidence type="ECO:0000313" key="2">
    <source>
        <dbReference type="EMBL" id="GGC00719.1"/>
    </source>
</evidence>
<sequence>MTPNDKAIVMPSDVYRSRVNALAVITSAAFFGANAFIGLSMGGYWLSLAPSEFVAQFFPQFSNFLFTIMPFFLLMPVGLILSARLDGHVARARRNWVIALWLYLAVSLITIFYHMPLNVRLAAAIGSPVGDALDFYKGIAMTGPVTDENAATIRGLWLLGHIPRVLITLAIPVYILRAMAAGPAR</sequence>
<dbReference type="EMBL" id="BMFC01000003">
    <property type="protein sequence ID" value="GGC00719.1"/>
    <property type="molecule type" value="Genomic_DNA"/>
</dbReference>